<feature type="transmembrane region" description="Helical" evidence="7">
    <location>
        <begin position="158"/>
        <end position="176"/>
    </location>
</feature>
<sequence length="243" mass="26651">MNPRQTMVLPQLQNLPDTPARQSVAWSGQQANYRRSLIIDRGHLIAAGMPDVKPSIAQESAEIADRKKTCSNQFLKQFIVVMLIFEKYVMVILAVILAIFIGAALIGSGYQLYNSFASAPHLIFGTTQYSSLFSAFFYVLIGLELLQSVVVHTDTSDAHVEVIVLVAITAIARKIIILDADHATIEKMGGIALIMGVLGLTFYLVKLGTNLGAQVIIAPEDETKEEDDDERKEERSNQIAATS</sequence>
<evidence type="ECO:0000313" key="9">
    <source>
        <dbReference type="Proteomes" id="UP000315496"/>
    </source>
</evidence>
<dbReference type="VEuPathDB" id="GiardiaDB:GMRT_10196"/>
<dbReference type="GO" id="GO:0016787">
    <property type="term" value="F:hydrolase activity"/>
    <property type="evidence" value="ECO:0007669"/>
    <property type="project" value="InterPro"/>
</dbReference>
<keyword evidence="2" id="KW-1003">Cell membrane</keyword>
<dbReference type="GO" id="GO:0046872">
    <property type="term" value="F:metal ion binding"/>
    <property type="evidence" value="ECO:0007669"/>
    <property type="project" value="InterPro"/>
</dbReference>
<dbReference type="Pfam" id="PF06146">
    <property type="entry name" value="PsiE"/>
    <property type="match status" value="1"/>
</dbReference>
<evidence type="ECO:0000256" key="7">
    <source>
        <dbReference type="SAM" id="Phobius"/>
    </source>
</evidence>
<dbReference type="GO" id="GO:0003676">
    <property type="term" value="F:nucleic acid binding"/>
    <property type="evidence" value="ECO:0007669"/>
    <property type="project" value="InterPro"/>
</dbReference>
<dbReference type="InterPro" id="IPR020948">
    <property type="entry name" value="P_starv_induced_PsiE-like"/>
</dbReference>
<feature type="transmembrane region" description="Helical" evidence="7">
    <location>
        <begin position="88"/>
        <end position="110"/>
    </location>
</feature>
<evidence type="ECO:0000256" key="1">
    <source>
        <dbReference type="ARBA" id="ARBA00004651"/>
    </source>
</evidence>
<evidence type="ECO:0000256" key="5">
    <source>
        <dbReference type="ARBA" id="ARBA00023136"/>
    </source>
</evidence>
<keyword evidence="9" id="KW-1185">Reference proteome</keyword>
<evidence type="ECO:0000256" key="4">
    <source>
        <dbReference type="ARBA" id="ARBA00022989"/>
    </source>
</evidence>
<proteinExistence type="predicted"/>
<feature type="compositionally biased region" description="Acidic residues" evidence="6">
    <location>
        <begin position="220"/>
        <end position="231"/>
    </location>
</feature>
<comment type="caution">
    <text evidence="8">The sequence shown here is derived from an EMBL/GenBank/DDBJ whole genome shotgun (WGS) entry which is preliminary data.</text>
</comment>
<evidence type="ECO:0000313" key="8">
    <source>
        <dbReference type="EMBL" id="TNJ26736.1"/>
    </source>
</evidence>
<dbReference type="AlphaFoldDB" id="A0A4Z1SM34"/>
<comment type="subcellular location">
    <subcellularLocation>
        <location evidence="1">Cell membrane</location>
        <topology evidence="1">Multi-pass membrane protein</topology>
    </subcellularLocation>
</comment>
<dbReference type="PROSITE" id="PS01070">
    <property type="entry name" value="NUCLEASE_NON_SPEC"/>
    <property type="match status" value="1"/>
</dbReference>
<dbReference type="InterPro" id="IPR018524">
    <property type="entry name" value="DNA/RNA_endonuclease_AS"/>
</dbReference>
<feature type="transmembrane region" description="Helical" evidence="7">
    <location>
        <begin position="122"/>
        <end position="146"/>
    </location>
</feature>
<dbReference type="OrthoDB" id="10252994at2759"/>
<reference evidence="8 9" key="1">
    <citation type="submission" date="2019-05" db="EMBL/GenBank/DDBJ databases">
        <title>The compact genome of Giardia muris reveals important steps in the evolution of intestinal protozoan parasites.</title>
        <authorList>
            <person name="Xu F."/>
            <person name="Jimenez-Gonzalez A."/>
            <person name="Einarsson E."/>
            <person name="Astvaldsson A."/>
            <person name="Peirasmaki D."/>
            <person name="Eckmann L."/>
            <person name="Andersson J.O."/>
            <person name="Svard S.G."/>
            <person name="Jerlstrom-Hultqvist J."/>
        </authorList>
    </citation>
    <scope>NUCLEOTIDE SEQUENCE [LARGE SCALE GENOMIC DNA]</scope>
    <source>
        <strain evidence="8 9">Roberts-Thomson</strain>
    </source>
</reference>
<protein>
    <submittedName>
        <fullName evidence="8">Phosphate-starvation-inducible E family protein</fullName>
    </submittedName>
</protein>
<keyword evidence="4 7" id="KW-1133">Transmembrane helix</keyword>
<evidence type="ECO:0000256" key="3">
    <source>
        <dbReference type="ARBA" id="ARBA00022692"/>
    </source>
</evidence>
<feature type="region of interest" description="Disordered" evidence="6">
    <location>
        <begin position="220"/>
        <end position="243"/>
    </location>
</feature>
<evidence type="ECO:0000256" key="6">
    <source>
        <dbReference type="SAM" id="MobiDB-lite"/>
    </source>
</evidence>
<accession>A0A4Z1SM34</accession>
<keyword evidence="3 7" id="KW-0812">Transmembrane</keyword>
<dbReference type="Proteomes" id="UP000315496">
    <property type="component" value="Chromosome 4"/>
</dbReference>
<organism evidence="8 9">
    <name type="scientific">Giardia muris</name>
    <dbReference type="NCBI Taxonomy" id="5742"/>
    <lineage>
        <taxon>Eukaryota</taxon>
        <taxon>Metamonada</taxon>
        <taxon>Diplomonadida</taxon>
        <taxon>Hexamitidae</taxon>
        <taxon>Giardiinae</taxon>
        <taxon>Giardia</taxon>
    </lineage>
</organism>
<gene>
    <name evidence="8" type="ORF">GMRT_10196</name>
</gene>
<feature type="transmembrane region" description="Helical" evidence="7">
    <location>
        <begin position="188"/>
        <end position="205"/>
    </location>
</feature>
<dbReference type="GO" id="GO:0005886">
    <property type="term" value="C:plasma membrane"/>
    <property type="evidence" value="ECO:0007669"/>
    <property type="project" value="UniProtKB-SubCell"/>
</dbReference>
<name>A0A4Z1SM34_GIAMU</name>
<keyword evidence="5 7" id="KW-0472">Membrane</keyword>
<evidence type="ECO:0000256" key="2">
    <source>
        <dbReference type="ARBA" id="ARBA00022475"/>
    </source>
</evidence>
<dbReference type="EMBL" id="VDLU01000004">
    <property type="protein sequence ID" value="TNJ26736.1"/>
    <property type="molecule type" value="Genomic_DNA"/>
</dbReference>